<feature type="transmembrane region" description="Helical" evidence="1">
    <location>
        <begin position="66"/>
        <end position="84"/>
    </location>
</feature>
<protein>
    <submittedName>
        <fullName evidence="2">Uncharacterized protein</fullName>
    </submittedName>
</protein>
<evidence type="ECO:0000256" key="1">
    <source>
        <dbReference type="SAM" id="Phobius"/>
    </source>
</evidence>
<accession>A0A1G7ETT5</accession>
<keyword evidence="1" id="KW-1133">Transmembrane helix</keyword>
<evidence type="ECO:0000313" key="3">
    <source>
        <dbReference type="Proteomes" id="UP000199344"/>
    </source>
</evidence>
<keyword evidence="3" id="KW-1185">Reference proteome</keyword>
<proteinExistence type="predicted"/>
<dbReference type="Proteomes" id="UP000199344">
    <property type="component" value="Unassembled WGS sequence"/>
</dbReference>
<dbReference type="EMBL" id="FNAH01000009">
    <property type="protein sequence ID" value="SDE66987.1"/>
    <property type="molecule type" value="Genomic_DNA"/>
</dbReference>
<gene>
    <name evidence="2" type="ORF">SAMN05421538_10973</name>
</gene>
<dbReference type="RefSeq" id="WP_090524679.1">
    <property type="nucleotide sequence ID" value="NZ_FNAH01000009.1"/>
</dbReference>
<feature type="transmembrane region" description="Helical" evidence="1">
    <location>
        <begin position="105"/>
        <end position="128"/>
    </location>
</feature>
<dbReference type="STRING" id="591205.SAMN05421538_10973"/>
<keyword evidence="1" id="KW-0472">Membrane</keyword>
<evidence type="ECO:0000313" key="2">
    <source>
        <dbReference type="EMBL" id="SDE66987.1"/>
    </source>
</evidence>
<sequence>MFAKLVDALLVAAVTAIFYLTGYVYSSAYYDFYGIRMGEMGLGFEDVLAQSVSVYASIFGGSDPGWASYALRIAGFAAFIVTAARAIQCLIEDHGRRARHTRPPGLAQISFGVLAAMSVLFLCLSWNIGRNTARAYLPALDWVQIAPAPETASIPGLAELSGSHADIDACQGAAPKDALRLCWGLYYLESNDTQHFLIARHVLREQLRWTIRLPRRDELILANSPQAR</sequence>
<organism evidence="2 3">
    <name type="scientific">Paracoccus isoporae</name>
    <dbReference type="NCBI Taxonomy" id="591205"/>
    <lineage>
        <taxon>Bacteria</taxon>
        <taxon>Pseudomonadati</taxon>
        <taxon>Pseudomonadota</taxon>
        <taxon>Alphaproteobacteria</taxon>
        <taxon>Rhodobacterales</taxon>
        <taxon>Paracoccaceae</taxon>
        <taxon>Paracoccus</taxon>
    </lineage>
</organism>
<dbReference type="AlphaFoldDB" id="A0A1G7ETT5"/>
<keyword evidence="1" id="KW-0812">Transmembrane</keyword>
<name>A0A1G7ETT5_9RHOB</name>
<reference evidence="2 3" key="1">
    <citation type="submission" date="2016-10" db="EMBL/GenBank/DDBJ databases">
        <authorList>
            <person name="de Groot N.N."/>
        </authorList>
    </citation>
    <scope>NUCLEOTIDE SEQUENCE [LARGE SCALE GENOMIC DNA]</scope>
    <source>
        <strain evidence="2 3">DSM 22220</strain>
    </source>
</reference>